<feature type="transmembrane region" description="Helical" evidence="7">
    <location>
        <begin position="158"/>
        <end position="180"/>
    </location>
</feature>
<comment type="subcellular location">
    <subcellularLocation>
        <location evidence="1">Membrane</location>
        <topology evidence="1">Multi-pass membrane protein</topology>
    </subcellularLocation>
</comment>
<feature type="region of interest" description="Disordered" evidence="6">
    <location>
        <begin position="475"/>
        <end position="505"/>
    </location>
</feature>
<dbReference type="InterPro" id="IPR045263">
    <property type="entry name" value="GLUT"/>
</dbReference>
<dbReference type="InterPro" id="IPR011701">
    <property type="entry name" value="MFS"/>
</dbReference>
<dbReference type="PROSITE" id="PS50850">
    <property type="entry name" value="MFS"/>
    <property type="match status" value="1"/>
</dbReference>
<evidence type="ECO:0000313" key="10">
    <source>
        <dbReference type="Proteomes" id="UP000261600"/>
    </source>
</evidence>
<dbReference type="GO" id="GO:0046323">
    <property type="term" value="P:D-glucose import"/>
    <property type="evidence" value="ECO:0007669"/>
    <property type="project" value="TreeGrafter"/>
</dbReference>
<evidence type="ECO:0000256" key="2">
    <source>
        <dbReference type="ARBA" id="ARBA00022692"/>
    </source>
</evidence>
<dbReference type="PRINTS" id="PR00171">
    <property type="entry name" value="SUGRTRNSPORT"/>
</dbReference>
<dbReference type="Ensembl" id="ENSMALT00000007748.1">
    <property type="protein sequence ID" value="ENSMALP00000007585.1"/>
    <property type="gene ID" value="ENSMALG00000005328.1"/>
</dbReference>
<evidence type="ECO:0000256" key="5">
    <source>
        <dbReference type="RuleBase" id="RU003346"/>
    </source>
</evidence>
<evidence type="ECO:0000259" key="8">
    <source>
        <dbReference type="PROSITE" id="PS50850"/>
    </source>
</evidence>
<reference evidence="9" key="2">
    <citation type="submission" date="2025-09" db="UniProtKB">
        <authorList>
            <consortium name="Ensembl"/>
        </authorList>
    </citation>
    <scope>IDENTIFICATION</scope>
</reference>
<dbReference type="Pfam" id="PF07690">
    <property type="entry name" value="MFS_1"/>
    <property type="match status" value="1"/>
</dbReference>
<dbReference type="InterPro" id="IPR003663">
    <property type="entry name" value="Sugar/inositol_transpt"/>
</dbReference>
<protein>
    <recommendedName>
        <fullName evidence="8">Major facilitator superfamily (MFS) profile domain-containing protein</fullName>
    </recommendedName>
</protein>
<dbReference type="AlphaFoldDB" id="A0A3Q3IUD9"/>
<dbReference type="GO" id="GO:0070837">
    <property type="term" value="P:dehydroascorbic acid transport"/>
    <property type="evidence" value="ECO:0007669"/>
    <property type="project" value="TreeGrafter"/>
</dbReference>
<dbReference type="NCBIfam" id="TIGR00879">
    <property type="entry name" value="SP"/>
    <property type="match status" value="1"/>
</dbReference>
<keyword evidence="3 7" id="KW-1133">Transmembrane helix</keyword>
<name>A0A3Q3IUD9_MONAL</name>
<dbReference type="GO" id="GO:0055056">
    <property type="term" value="F:D-glucose transmembrane transporter activity"/>
    <property type="evidence" value="ECO:0007669"/>
    <property type="project" value="TreeGrafter"/>
</dbReference>
<reference evidence="9" key="1">
    <citation type="submission" date="2025-08" db="UniProtKB">
        <authorList>
            <consortium name="Ensembl"/>
        </authorList>
    </citation>
    <scope>IDENTIFICATION</scope>
</reference>
<feature type="transmembrane region" description="Helical" evidence="7">
    <location>
        <begin position="308"/>
        <end position="329"/>
    </location>
</feature>
<feature type="transmembrane region" description="Helical" evidence="7">
    <location>
        <begin position="245"/>
        <end position="268"/>
    </location>
</feature>
<dbReference type="PANTHER" id="PTHR23503:SF91">
    <property type="entry name" value="SOLUTE CARRIER FAMILY 2, FACILITATED GLUCOSE TRANSPORTER MEMBER 3 ISOFORM X1"/>
    <property type="match status" value="1"/>
</dbReference>
<dbReference type="InterPro" id="IPR036259">
    <property type="entry name" value="MFS_trans_sf"/>
</dbReference>
<evidence type="ECO:0000256" key="6">
    <source>
        <dbReference type="SAM" id="MobiDB-lite"/>
    </source>
</evidence>
<feature type="transmembrane region" description="Helical" evidence="7">
    <location>
        <begin position="404"/>
        <end position="422"/>
    </location>
</feature>
<dbReference type="InterPro" id="IPR020846">
    <property type="entry name" value="MFS_dom"/>
</dbReference>
<dbReference type="GO" id="GO:0016324">
    <property type="term" value="C:apical plasma membrane"/>
    <property type="evidence" value="ECO:0007669"/>
    <property type="project" value="TreeGrafter"/>
</dbReference>
<dbReference type="InterPro" id="IPR005829">
    <property type="entry name" value="Sugar_transporter_CS"/>
</dbReference>
<keyword evidence="5" id="KW-0813">Transport</keyword>
<evidence type="ECO:0000256" key="3">
    <source>
        <dbReference type="ARBA" id="ARBA00022989"/>
    </source>
</evidence>
<comment type="similarity">
    <text evidence="5">Belongs to the major facilitator superfamily. Sugar transporter (TC 2.A.1.1) family.</text>
</comment>
<keyword evidence="4 7" id="KW-0472">Membrane</keyword>
<dbReference type="Gene3D" id="1.20.1250.20">
    <property type="entry name" value="MFS general substrate transporter like domains"/>
    <property type="match status" value="2"/>
</dbReference>
<dbReference type="SUPFAM" id="SSF103473">
    <property type="entry name" value="MFS general substrate transporter"/>
    <property type="match status" value="1"/>
</dbReference>
<dbReference type="GO" id="GO:0016323">
    <property type="term" value="C:basolateral plasma membrane"/>
    <property type="evidence" value="ECO:0007669"/>
    <property type="project" value="TreeGrafter"/>
</dbReference>
<feature type="transmembrane region" description="Helical" evidence="7">
    <location>
        <begin position="55"/>
        <end position="76"/>
    </location>
</feature>
<feature type="transmembrane region" description="Helical" evidence="7">
    <location>
        <begin position="12"/>
        <end position="34"/>
    </location>
</feature>
<feature type="transmembrane region" description="Helical" evidence="7">
    <location>
        <begin position="335"/>
        <end position="353"/>
    </location>
</feature>
<dbReference type="InterPro" id="IPR005828">
    <property type="entry name" value="MFS_sugar_transport-like"/>
</dbReference>
<feature type="compositionally biased region" description="Low complexity" evidence="6">
    <location>
        <begin position="477"/>
        <end position="488"/>
    </location>
</feature>
<keyword evidence="2 7" id="KW-0812">Transmembrane</keyword>
<dbReference type="Proteomes" id="UP000261600">
    <property type="component" value="Unplaced"/>
</dbReference>
<evidence type="ECO:0000256" key="1">
    <source>
        <dbReference type="ARBA" id="ARBA00004141"/>
    </source>
</evidence>
<accession>A0A3Q3IUD9</accession>
<feature type="transmembrane region" description="Helical" evidence="7">
    <location>
        <begin position="280"/>
        <end position="301"/>
    </location>
</feature>
<sequence length="505" mass="54569">LGTKPHNESYLLFSLATAVIGSLQFGYNTGVINAPEQKLRSFFNNTWVERYGEPISPGVCTIVWSVAVAIFSVGGMVGSFSVGVMANRFGRRRSMFLVNILAVIGGLLMGFSTICYSYEMVIAGRLVIGLFCGFFTGLTPMYVGEVSGGFPESLRYKMWPLLLALTVAPAALQCILLPFCPESPRFLLINLKQEEEARKVLVRLRGSEDVSKDLQEMNEEGAKMAKEKKVTIPELFRSPQYRQPLLIAVMLQLSQQLSGINAVFYYSTGIFQSAGVKQPIYATIGAGIVNTIFTVVSLFLVEKAGRRTLHLLGLGGMAVSALIMTISLLLKDITAMSYVAIMAIMLFVAMFELGPGPIPWFIVAELFSQGPRPAAMAVAGCCNWTSNFLVGISFPKLEELCGPWVFLIFTAFLIMFFIFTFIKVPETKGKTFDEIARCFGSAPPAASSSADDGPASASTAVMLPASPEKEKVPLVEAAAASAPSSSAAETTPLEDKSNSTVQEGV</sequence>
<proteinExistence type="inferred from homology"/>
<feature type="transmembrane region" description="Helical" evidence="7">
    <location>
        <begin position="374"/>
        <end position="392"/>
    </location>
</feature>
<dbReference type="CDD" id="cd17431">
    <property type="entry name" value="MFS_GLUT_Class1"/>
    <property type="match status" value="1"/>
</dbReference>
<evidence type="ECO:0000256" key="7">
    <source>
        <dbReference type="SAM" id="Phobius"/>
    </source>
</evidence>
<evidence type="ECO:0000256" key="4">
    <source>
        <dbReference type="ARBA" id="ARBA00023136"/>
    </source>
</evidence>
<dbReference type="Pfam" id="PF00083">
    <property type="entry name" value="Sugar_tr"/>
    <property type="match status" value="1"/>
</dbReference>
<evidence type="ECO:0000313" key="9">
    <source>
        <dbReference type="Ensembl" id="ENSMALP00000007585.1"/>
    </source>
</evidence>
<dbReference type="GO" id="GO:0032868">
    <property type="term" value="P:response to insulin"/>
    <property type="evidence" value="ECO:0007669"/>
    <property type="project" value="TreeGrafter"/>
</dbReference>
<feature type="domain" description="Major facilitator superfamily (MFS) profile" evidence="8">
    <location>
        <begin position="14"/>
        <end position="428"/>
    </location>
</feature>
<keyword evidence="10" id="KW-1185">Reference proteome</keyword>
<feature type="transmembrane region" description="Helical" evidence="7">
    <location>
        <begin position="96"/>
        <end position="116"/>
    </location>
</feature>
<feature type="transmembrane region" description="Helical" evidence="7">
    <location>
        <begin position="123"/>
        <end position="143"/>
    </location>
</feature>
<dbReference type="PROSITE" id="PS00216">
    <property type="entry name" value="SUGAR_TRANSPORT_1"/>
    <property type="match status" value="1"/>
</dbReference>
<dbReference type="PANTHER" id="PTHR23503">
    <property type="entry name" value="SOLUTE CARRIER FAMILY 2"/>
    <property type="match status" value="1"/>
</dbReference>
<organism evidence="9 10">
    <name type="scientific">Monopterus albus</name>
    <name type="common">Swamp eel</name>
    <dbReference type="NCBI Taxonomy" id="43700"/>
    <lineage>
        <taxon>Eukaryota</taxon>
        <taxon>Metazoa</taxon>
        <taxon>Chordata</taxon>
        <taxon>Craniata</taxon>
        <taxon>Vertebrata</taxon>
        <taxon>Euteleostomi</taxon>
        <taxon>Actinopterygii</taxon>
        <taxon>Neopterygii</taxon>
        <taxon>Teleostei</taxon>
        <taxon>Neoteleostei</taxon>
        <taxon>Acanthomorphata</taxon>
        <taxon>Anabantaria</taxon>
        <taxon>Synbranchiformes</taxon>
        <taxon>Synbranchidae</taxon>
        <taxon>Monopterus</taxon>
    </lineage>
</organism>